<dbReference type="AlphaFoldDB" id="A0A8I1EGR0"/>
<dbReference type="Pfam" id="PF18143">
    <property type="entry name" value="HAD_SAK_2"/>
    <property type="match status" value="1"/>
</dbReference>
<name>A0A8I1EGR0_PSEPU</name>
<accession>A0A8I1EGR0</accession>
<reference evidence="1" key="1">
    <citation type="submission" date="2020-12" db="EMBL/GenBank/DDBJ databases">
        <title>Enhanced detection system for hospital associated transmission using whole genome sequencing surveillance.</title>
        <authorList>
            <person name="Harrison L.H."/>
            <person name="Van Tyne D."/>
            <person name="Marsh J.W."/>
            <person name="Griffith M.P."/>
            <person name="Snyder D.J."/>
            <person name="Cooper V.S."/>
            <person name="Mustapha M."/>
        </authorList>
    </citation>
    <scope>NUCLEOTIDE SEQUENCE</scope>
    <source>
        <strain evidence="1">PSB00042</strain>
    </source>
</reference>
<dbReference type="RefSeq" id="WP_198747375.1">
    <property type="nucleotide sequence ID" value="NZ_JAEHTE010000014.1"/>
</dbReference>
<protein>
    <submittedName>
        <fullName evidence="1">Uncharacterized protein</fullName>
    </submittedName>
</protein>
<sequence length="181" mass="20707">MINCVRPRVIRPDDVILFLDFDGVLHPDAAFRTKSGIELRAPGRLMMHAEILHNILRDFPPLKISLSTSWVRMLGYQRARAALPVNLQDRTVSATWHSRMRDTAREGYDLFSRYEQICGAVTRAGITRWIAIDDDPDFSWPGHDDRLVRCDPDLGLGSKQVQYELRAKLQLLFREGGCGED</sequence>
<evidence type="ECO:0000313" key="1">
    <source>
        <dbReference type="EMBL" id="MBI6884972.1"/>
    </source>
</evidence>
<gene>
    <name evidence="1" type="ORF">JEU22_13745</name>
</gene>
<organism evidence="1 2">
    <name type="scientific">Pseudomonas putida</name>
    <name type="common">Arthrobacter siderocapsulatus</name>
    <dbReference type="NCBI Taxonomy" id="303"/>
    <lineage>
        <taxon>Bacteria</taxon>
        <taxon>Pseudomonadati</taxon>
        <taxon>Pseudomonadota</taxon>
        <taxon>Gammaproteobacteria</taxon>
        <taxon>Pseudomonadales</taxon>
        <taxon>Pseudomonadaceae</taxon>
        <taxon>Pseudomonas</taxon>
    </lineage>
</organism>
<evidence type="ECO:0000313" key="2">
    <source>
        <dbReference type="Proteomes" id="UP000637061"/>
    </source>
</evidence>
<proteinExistence type="predicted"/>
<dbReference type="EMBL" id="JAEHTE010000014">
    <property type="protein sequence ID" value="MBI6884972.1"/>
    <property type="molecule type" value="Genomic_DNA"/>
</dbReference>
<comment type="caution">
    <text evidence="1">The sequence shown here is derived from an EMBL/GenBank/DDBJ whole genome shotgun (WGS) entry which is preliminary data.</text>
</comment>
<dbReference type="Proteomes" id="UP000637061">
    <property type="component" value="Unassembled WGS sequence"/>
</dbReference>